<keyword evidence="5" id="KW-0808">Transferase</keyword>
<name>A0A1M5VNR7_9FLAO</name>
<dbReference type="Proteomes" id="UP000184522">
    <property type="component" value="Unassembled WGS sequence"/>
</dbReference>
<dbReference type="RefSeq" id="WP_234969275.1">
    <property type="nucleotide sequence ID" value="NZ_FQWS01000003.1"/>
</dbReference>
<dbReference type="CDD" id="cd02022">
    <property type="entry name" value="DPCK"/>
    <property type="match status" value="1"/>
</dbReference>
<dbReference type="InterPro" id="IPR027417">
    <property type="entry name" value="P-loop_NTPase"/>
</dbReference>
<comment type="subcellular location">
    <subcellularLocation>
        <location evidence="5">Cytoplasm</location>
    </subcellularLocation>
</comment>
<dbReference type="STRING" id="1089305.SAMN05444148_2766"/>
<gene>
    <name evidence="5" type="primary">coaE</name>
    <name evidence="7" type="ORF">SAMN05444148_2766</name>
</gene>
<comment type="similarity">
    <text evidence="1 5">Belongs to the CoaE family.</text>
</comment>
<dbReference type="UniPathway" id="UPA00241">
    <property type="reaction ID" value="UER00356"/>
</dbReference>
<feature type="binding site" evidence="5">
    <location>
        <begin position="18"/>
        <end position="23"/>
    </location>
    <ligand>
        <name>ATP</name>
        <dbReference type="ChEBI" id="CHEBI:30616"/>
    </ligand>
</feature>
<evidence type="ECO:0000313" key="7">
    <source>
        <dbReference type="EMBL" id="SHH76860.1"/>
    </source>
</evidence>
<protein>
    <recommendedName>
        <fullName evidence="5 6">Dephospho-CoA kinase</fullName>
        <ecNumber evidence="5 6">2.7.1.24</ecNumber>
    </recommendedName>
    <alternativeName>
        <fullName evidence="5">Dephosphocoenzyme A kinase</fullName>
    </alternativeName>
</protein>
<dbReference type="GO" id="GO:0005737">
    <property type="term" value="C:cytoplasm"/>
    <property type="evidence" value="ECO:0007669"/>
    <property type="project" value="UniProtKB-SubCell"/>
</dbReference>
<evidence type="ECO:0000256" key="6">
    <source>
        <dbReference type="NCBIfam" id="TIGR00152"/>
    </source>
</evidence>
<evidence type="ECO:0000256" key="4">
    <source>
        <dbReference type="ARBA" id="ARBA00022993"/>
    </source>
</evidence>
<dbReference type="GO" id="GO:0005524">
    <property type="term" value="F:ATP binding"/>
    <property type="evidence" value="ECO:0007669"/>
    <property type="project" value="UniProtKB-UniRule"/>
</dbReference>
<keyword evidence="4 5" id="KW-0173">Coenzyme A biosynthesis</keyword>
<dbReference type="PANTHER" id="PTHR10695:SF46">
    <property type="entry name" value="BIFUNCTIONAL COENZYME A SYNTHASE-RELATED"/>
    <property type="match status" value="1"/>
</dbReference>
<dbReference type="InterPro" id="IPR001977">
    <property type="entry name" value="Depp_CoAkinase"/>
</dbReference>
<evidence type="ECO:0000256" key="2">
    <source>
        <dbReference type="ARBA" id="ARBA00022741"/>
    </source>
</evidence>
<dbReference type="GO" id="GO:0015937">
    <property type="term" value="P:coenzyme A biosynthetic process"/>
    <property type="evidence" value="ECO:0007669"/>
    <property type="project" value="UniProtKB-UniRule"/>
</dbReference>
<dbReference type="PROSITE" id="PS51219">
    <property type="entry name" value="DPCK"/>
    <property type="match status" value="1"/>
</dbReference>
<sequence length="202" mass="23447">MNHNSENIVIVGITGGIGSGKTTVSKFFKALNVPVYHADVEAKVLMNRSKVIKRKLIKLFGEQAYLEDKLNRPYLREQIFKDKSLLEKMNGIVHPKVGAHFKRWIKKQDSPYILKEVAIIFENNLEHQYDYIITVVADQEERIKRVMKRDNISKSSVLSIIKNQLSDKEKIEKSDFVIHNNDLEDTKSQVYIIHKQLISKIK</sequence>
<dbReference type="NCBIfam" id="TIGR00152">
    <property type="entry name" value="dephospho-CoA kinase"/>
    <property type="match status" value="1"/>
</dbReference>
<dbReference type="GO" id="GO:0004140">
    <property type="term" value="F:dephospho-CoA kinase activity"/>
    <property type="evidence" value="ECO:0007669"/>
    <property type="project" value="UniProtKB-UniRule"/>
</dbReference>
<comment type="catalytic activity">
    <reaction evidence="5">
        <text>3'-dephospho-CoA + ATP = ADP + CoA + H(+)</text>
        <dbReference type="Rhea" id="RHEA:18245"/>
        <dbReference type="ChEBI" id="CHEBI:15378"/>
        <dbReference type="ChEBI" id="CHEBI:30616"/>
        <dbReference type="ChEBI" id="CHEBI:57287"/>
        <dbReference type="ChEBI" id="CHEBI:57328"/>
        <dbReference type="ChEBI" id="CHEBI:456216"/>
        <dbReference type="EC" id="2.7.1.24"/>
    </reaction>
</comment>
<dbReference type="PANTHER" id="PTHR10695">
    <property type="entry name" value="DEPHOSPHO-COA KINASE-RELATED"/>
    <property type="match status" value="1"/>
</dbReference>
<evidence type="ECO:0000256" key="5">
    <source>
        <dbReference type="HAMAP-Rule" id="MF_00376"/>
    </source>
</evidence>
<evidence type="ECO:0000313" key="8">
    <source>
        <dbReference type="Proteomes" id="UP000184522"/>
    </source>
</evidence>
<comment type="pathway">
    <text evidence="5">Cofactor biosynthesis; coenzyme A biosynthesis; CoA from (R)-pantothenate: step 5/5.</text>
</comment>
<keyword evidence="2 5" id="KW-0547">Nucleotide-binding</keyword>
<dbReference type="EMBL" id="FQWS01000003">
    <property type="protein sequence ID" value="SHH76860.1"/>
    <property type="molecule type" value="Genomic_DNA"/>
</dbReference>
<keyword evidence="8" id="KW-1185">Reference proteome</keyword>
<dbReference type="AlphaFoldDB" id="A0A1M5VNR7"/>
<comment type="function">
    <text evidence="5">Catalyzes the phosphorylation of the 3'-hydroxyl group of dephosphocoenzyme A to form coenzyme A.</text>
</comment>
<keyword evidence="5" id="KW-0963">Cytoplasm</keyword>
<evidence type="ECO:0000256" key="1">
    <source>
        <dbReference type="ARBA" id="ARBA00009018"/>
    </source>
</evidence>
<dbReference type="HAMAP" id="MF_00376">
    <property type="entry name" value="Dephospho_CoA_kinase"/>
    <property type="match status" value="1"/>
</dbReference>
<dbReference type="EC" id="2.7.1.24" evidence="5 6"/>
<keyword evidence="5 7" id="KW-0418">Kinase</keyword>
<accession>A0A1M5VNR7</accession>
<keyword evidence="3 5" id="KW-0067">ATP-binding</keyword>
<dbReference type="Gene3D" id="3.40.50.300">
    <property type="entry name" value="P-loop containing nucleotide triphosphate hydrolases"/>
    <property type="match status" value="1"/>
</dbReference>
<reference evidence="8" key="1">
    <citation type="submission" date="2016-11" db="EMBL/GenBank/DDBJ databases">
        <authorList>
            <person name="Varghese N."/>
            <person name="Submissions S."/>
        </authorList>
    </citation>
    <scope>NUCLEOTIDE SEQUENCE [LARGE SCALE GENOMIC DNA]</scope>
    <source>
        <strain evidence="8">DSM 25330</strain>
    </source>
</reference>
<organism evidence="7 8">
    <name type="scientific">Winogradskyella jejuensis</name>
    <dbReference type="NCBI Taxonomy" id="1089305"/>
    <lineage>
        <taxon>Bacteria</taxon>
        <taxon>Pseudomonadati</taxon>
        <taxon>Bacteroidota</taxon>
        <taxon>Flavobacteriia</taxon>
        <taxon>Flavobacteriales</taxon>
        <taxon>Flavobacteriaceae</taxon>
        <taxon>Winogradskyella</taxon>
    </lineage>
</organism>
<dbReference type="Pfam" id="PF01121">
    <property type="entry name" value="CoaE"/>
    <property type="match status" value="1"/>
</dbReference>
<proteinExistence type="inferred from homology"/>
<evidence type="ECO:0000256" key="3">
    <source>
        <dbReference type="ARBA" id="ARBA00022840"/>
    </source>
</evidence>
<dbReference type="SUPFAM" id="SSF52540">
    <property type="entry name" value="P-loop containing nucleoside triphosphate hydrolases"/>
    <property type="match status" value="1"/>
</dbReference>